<dbReference type="AlphaFoldDB" id="A0A0M2UZE7"/>
<dbReference type="PANTHER" id="PTHR42913:SF3">
    <property type="entry name" value="64 KDA MITOCHONDRIAL NADH DEHYDROGENASE (EUROFUNG)"/>
    <property type="match status" value="1"/>
</dbReference>
<dbReference type="InterPro" id="IPR023753">
    <property type="entry name" value="FAD/NAD-binding_dom"/>
</dbReference>
<evidence type="ECO:0000256" key="3">
    <source>
        <dbReference type="ARBA" id="ARBA00022630"/>
    </source>
</evidence>
<gene>
    <name evidence="7" type="ORF">BROFUL_01413</name>
</gene>
<dbReference type="EMBL" id="LAQJ01000146">
    <property type="protein sequence ID" value="KKO19854.1"/>
    <property type="molecule type" value="Genomic_DNA"/>
</dbReference>
<keyword evidence="8" id="KW-1185">Reference proteome</keyword>
<dbReference type="Pfam" id="PF07992">
    <property type="entry name" value="Pyr_redox_2"/>
    <property type="match status" value="1"/>
</dbReference>
<protein>
    <submittedName>
        <fullName evidence="7">Pyridine nucleotide-disulfide oxidoreductase</fullName>
    </submittedName>
</protein>
<accession>A0A0M2UZE7</accession>
<organism evidence="7 8">
    <name type="scientific">Candidatus Brocadia fulgida</name>
    <dbReference type="NCBI Taxonomy" id="380242"/>
    <lineage>
        <taxon>Bacteria</taxon>
        <taxon>Pseudomonadati</taxon>
        <taxon>Planctomycetota</taxon>
        <taxon>Candidatus Brocadiia</taxon>
        <taxon>Candidatus Brocadiales</taxon>
        <taxon>Candidatus Brocadiaceae</taxon>
        <taxon>Candidatus Brocadia</taxon>
    </lineage>
</organism>
<evidence type="ECO:0000259" key="6">
    <source>
        <dbReference type="Pfam" id="PF07992"/>
    </source>
</evidence>
<sequence length="402" mass="44631">MEIKKNIVVMGAGYGGITAALRLARLFRQHPEYQIHLVDRNPYHTLKTQLHEAAVRKTAISIPIDRIIQRQKIIFHLGEVTRIDSLEHIVHMESKSLPFNYLIIALGSQVNFYNIPGLQENSFPLQTLRDAHLIFDYISQLCKHAASEPVEGRRRDMLRFVIGGGGLSGVEFAAELADHATQCVRNTHVNPQDVEIIIVESGSHIVPRMDESFATRIHKKLLEKGIKIIPKAKIIGRTPDTATLSSGEVLKTQTLIWTGGIRISELARESGLKIGQSGRIVVDEFLRADGLPFIYAIGDNALAINPITGQPVPTAAQFALQQGRLVAHNIYADIFGGMRIPYHPKVLGEVVSLGRHLAVGWLALPFLKKITFVGFLGSLLKTAVQEKHLFLLRKESGKWIAS</sequence>
<evidence type="ECO:0000256" key="2">
    <source>
        <dbReference type="ARBA" id="ARBA00005272"/>
    </source>
</evidence>
<dbReference type="PRINTS" id="PR00368">
    <property type="entry name" value="FADPNR"/>
</dbReference>
<keyword evidence="4" id="KW-0274">FAD</keyword>
<dbReference type="InterPro" id="IPR051169">
    <property type="entry name" value="NADH-Q_oxidoreductase"/>
</dbReference>
<dbReference type="InterPro" id="IPR036188">
    <property type="entry name" value="FAD/NAD-bd_sf"/>
</dbReference>
<evidence type="ECO:0000313" key="8">
    <source>
        <dbReference type="Proteomes" id="UP000034954"/>
    </source>
</evidence>
<keyword evidence="5" id="KW-0560">Oxidoreductase</keyword>
<dbReference type="PRINTS" id="PR00411">
    <property type="entry name" value="PNDRDTASEI"/>
</dbReference>
<feature type="domain" description="FAD/NAD(P)-binding" evidence="6">
    <location>
        <begin position="6"/>
        <end position="323"/>
    </location>
</feature>
<dbReference type="PANTHER" id="PTHR42913">
    <property type="entry name" value="APOPTOSIS-INDUCING FACTOR 1"/>
    <property type="match status" value="1"/>
</dbReference>
<dbReference type="Gene3D" id="3.50.50.100">
    <property type="match status" value="1"/>
</dbReference>
<keyword evidence="3" id="KW-0285">Flavoprotein</keyword>
<dbReference type="Proteomes" id="UP000034954">
    <property type="component" value="Unassembled WGS sequence"/>
</dbReference>
<dbReference type="SUPFAM" id="SSF51905">
    <property type="entry name" value="FAD/NAD(P)-binding domain"/>
    <property type="match status" value="1"/>
</dbReference>
<comment type="caution">
    <text evidence="7">The sequence shown here is derived from an EMBL/GenBank/DDBJ whole genome shotgun (WGS) entry which is preliminary data.</text>
</comment>
<dbReference type="GO" id="GO:0019646">
    <property type="term" value="P:aerobic electron transport chain"/>
    <property type="evidence" value="ECO:0007669"/>
    <property type="project" value="TreeGrafter"/>
</dbReference>
<dbReference type="GO" id="GO:0003955">
    <property type="term" value="F:NAD(P)H dehydrogenase (quinone) activity"/>
    <property type="evidence" value="ECO:0007669"/>
    <property type="project" value="TreeGrafter"/>
</dbReference>
<evidence type="ECO:0000256" key="5">
    <source>
        <dbReference type="ARBA" id="ARBA00023002"/>
    </source>
</evidence>
<evidence type="ECO:0000313" key="7">
    <source>
        <dbReference type="EMBL" id="KKO19854.1"/>
    </source>
</evidence>
<proteinExistence type="inferred from homology"/>
<reference evidence="7 8" key="1">
    <citation type="journal article" date="2013" name="BMC Microbiol.">
        <title>Identification of the type II cytochrome c maturation pathway in anammox bacteria by comparative genomics.</title>
        <authorList>
            <person name="Ferousi C."/>
            <person name="Speth D.R."/>
            <person name="Reimann J."/>
            <person name="Op den Camp H.J."/>
            <person name="Allen J.W."/>
            <person name="Keltjens J.T."/>
            <person name="Jetten M.S."/>
        </authorList>
    </citation>
    <scope>NUCLEOTIDE SEQUENCE [LARGE SCALE GENOMIC DNA]</scope>
    <source>
        <strain evidence="7">RU1</strain>
    </source>
</reference>
<comment type="similarity">
    <text evidence="2">Belongs to the NADH dehydrogenase family.</text>
</comment>
<name>A0A0M2UZE7_9BACT</name>
<evidence type="ECO:0000256" key="4">
    <source>
        <dbReference type="ARBA" id="ARBA00022827"/>
    </source>
</evidence>
<comment type="cofactor">
    <cofactor evidence="1">
        <name>FAD</name>
        <dbReference type="ChEBI" id="CHEBI:57692"/>
    </cofactor>
</comment>
<evidence type="ECO:0000256" key="1">
    <source>
        <dbReference type="ARBA" id="ARBA00001974"/>
    </source>
</evidence>